<comment type="caution">
    <text evidence="1">The sequence shown here is derived from an EMBL/GenBank/DDBJ whole genome shotgun (WGS) entry which is preliminary data.</text>
</comment>
<evidence type="ECO:0000313" key="1">
    <source>
        <dbReference type="EMBL" id="KAF2890147.1"/>
    </source>
</evidence>
<keyword evidence="2" id="KW-1185">Reference proteome</keyword>
<accession>A0A8K0CRT4</accession>
<reference evidence="1" key="1">
    <citation type="submission" date="2019-08" db="EMBL/GenBank/DDBJ databases">
        <title>The genome of the North American firefly Photinus pyralis.</title>
        <authorList>
            <consortium name="Photinus pyralis genome working group"/>
            <person name="Fallon T.R."/>
            <person name="Sander Lower S.E."/>
            <person name="Weng J.-K."/>
        </authorList>
    </citation>
    <scope>NUCLEOTIDE SEQUENCE</scope>
    <source>
        <strain evidence="1">TRF0915ILg1</strain>
        <tissue evidence="1">Whole body</tissue>
    </source>
</reference>
<dbReference type="EMBL" id="VTPC01057455">
    <property type="protein sequence ID" value="KAF2890147.1"/>
    <property type="molecule type" value="Genomic_DNA"/>
</dbReference>
<name>A0A8K0CRT4_IGNLU</name>
<dbReference type="OrthoDB" id="6741802at2759"/>
<organism evidence="1 2">
    <name type="scientific">Ignelater luminosus</name>
    <name type="common">Cucubano</name>
    <name type="synonym">Pyrophorus luminosus</name>
    <dbReference type="NCBI Taxonomy" id="2038154"/>
    <lineage>
        <taxon>Eukaryota</taxon>
        <taxon>Metazoa</taxon>
        <taxon>Ecdysozoa</taxon>
        <taxon>Arthropoda</taxon>
        <taxon>Hexapoda</taxon>
        <taxon>Insecta</taxon>
        <taxon>Pterygota</taxon>
        <taxon>Neoptera</taxon>
        <taxon>Endopterygota</taxon>
        <taxon>Coleoptera</taxon>
        <taxon>Polyphaga</taxon>
        <taxon>Elateriformia</taxon>
        <taxon>Elateroidea</taxon>
        <taxon>Elateridae</taxon>
        <taxon>Agrypninae</taxon>
        <taxon>Pyrophorini</taxon>
        <taxon>Ignelater</taxon>
    </lineage>
</organism>
<dbReference type="AlphaFoldDB" id="A0A8K0CRT4"/>
<evidence type="ECO:0000313" key="2">
    <source>
        <dbReference type="Proteomes" id="UP000801492"/>
    </source>
</evidence>
<protein>
    <submittedName>
        <fullName evidence="1">Uncharacterized protein</fullName>
    </submittedName>
</protein>
<dbReference type="PANTHER" id="PTHR10773">
    <property type="entry name" value="DNA-DIRECTED RNA POLYMERASES I, II, AND III SUBUNIT RPABC2"/>
    <property type="match status" value="1"/>
</dbReference>
<dbReference type="PANTHER" id="PTHR10773:SF19">
    <property type="match status" value="1"/>
</dbReference>
<gene>
    <name evidence="1" type="ORF">ILUMI_16026</name>
</gene>
<sequence>MNFTQHLPDHVVHLSLLSDCCSGQDRNAVVACMLQEAVIKSKNLVIIDLKFLEPGHTHMGCNSMHATIEAASENAKIFIPNDWYNIIKLATKTGQAYNVSIMHFDDFCDYKNLKVDAMVNANKAKSEDILNWNEIKWLRFKKATPDLMLYKTDFWDTDFQIIRTTNRSGRREVAVARVFVQRHTMDLYSWIKKNMMT</sequence>
<dbReference type="Proteomes" id="UP000801492">
    <property type="component" value="Unassembled WGS sequence"/>
</dbReference>
<proteinExistence type="predicted"/>